<keyword evidence="2" id="KW-0012">Acyltransferase</keyword>
<dbReference type="EMBL" id="FSRN01000001">
    <property type="protein sequence ID" value="SIN85330.1"/>
    <property type="molecule type" value="Genomic_DNA"/>
</dbReference>
<dbReference type="SUPFAM" id="SSF55729">
    <property type="entry name" value="Acyl-CoA N-acyltransferases (Nat)"/>
    <property type="match status" value="1"/>
</dbReference>
<dbReference type="InterPro" id="IPR000182">
    <property type="entry name" value="GNAT_dom"/>
</dbReference>
<dbReference type="Gene3D" id="3.40.630.30">
    <property type="match status" value="1"/>
</dbReference>
<dbReference type="PANTHER" id="PTHR42919">
    <property type="entry name" value="N-ALPHA-ACETYLTRANSFERASE"/>
    <property type="match status" value="1"/>
</dbReference>
<dbReference type="eggNOG" id="COG0456">
    <property type="taxonomic scope" value="Bacteria"/>
</dbReference>
<proteinExistence type="predicted"/>
<reference evidence="5" key="1">
    <citation type="submission" date="2016-11" db="EMBL/GenBank/DDBJ databases">
        <authorList>
            <person name="Varghese N."/>
            <person name="Submissions S."/>
        </authorList>
    </citation>
    <scope>NUCLEOTIDE SEQUENCE [LARGE SCALE GENOMIC DNA]</scope>
    <source>
        <strain evidence="5">313</strain>
    </source>
</reference>
<evidence type="ECO:0000256" key="1">
    <source>
        <dbReference type="ARBA" id="ARBA00022679"/>
    </source>
</evidence>
<dbReference type="PROSITE" id="PS51186">
    <property type="entry name" value="GNAT"/>
    <property type="match status" value="1"/>
</dbReference>
<gene>
    <name evidence="4" type="ORF">SAMN05878443_0140</name>
</gene>
<feature type="domain" description="N-acetyltransferase" evidence="3">
    <location>
        <begin position="3"/>
        <end position="172"/>
    </location>
</feature>
<dbReference type="STRING" id="28230.SAMN05878443_0140"/>
<dbReference type="Pfam" id="PF00583">
    <property type="entry name" value="Acetyltransf_1"/>
    <property type="match status" value="1"/>
</dbReference>
<dbReference type="RefSeq" id="WP_034546585.1">
    <property type="nucleotide sequence ID" value="NZ_FSRN01000001.1"/>
</dbReference>
<dbReference type="GO" id="GO:0016747">
    <property type="term" value="F:acyltransferase activity, transferring groups other than amino-acyl groups"/>
    <property type="evidence" value="ECO:0007669"/>
    <property type="project" value="InterPro"/>
</dbReference>
<sequence length="176" mass="20516">MAIEIKKCTLENLSALQKMSTETFRDTFKDHNTAEDLQNYLERAYNTEQLRTELLNTDSAFYFSYYNNELAGYLKININEAQTETNGTEFLEVEKIYIQTDFKGKAIGTALIQKTTELASKYQKSKIWLGVWEQNFAAIAFYERLGFVQTGNHTFFMGDKEQTDFIMTKEVKKIKE</sequence>
<keyword evidence="5" id="KW-1185">Reference proteome</keyword>
<dbReference type="AlphaFoldDB" id="A0A1N6EQR7"/>
<dbReference type="PANTHER" id="PTHR42919:SF8">
    <property type="entry name" value="N-ALPHA-ACETYLTRANSFERASE 50"/>
    <property type="match status" value="1"/>
</dbReference>
<organism evidence="4 5">
    <name type="scientific">Carnobacterium alterfunditum</name>
    <dbReference type="NCBI Taxonomy" id="28230"/>
    <lineage>
        <taxon>Bacteria</taxon>
        <taxon>Bacillati</taxon>
        <taxon>Bacillota</taxon>
        <taxon>Bacilli</taxon>
        <taxon>Lactobacillales</taxon>
        <taxon>Carnobacteriaceae</taxon>
        <taxon>Carnobacterium</taxon>
    </lineage>
</organism>
<name>A0A1N6EQR7_9LACT</name>
<keyword evidence="1 4" id="KW-0808">Transferase</keyword>
<accession>A0A1N6EQR7</accession>
<dbReference type="Proteomes" id="UP000184758">
    <property type="component" value="Unassembled WGS sequence"/>
</dbReference>
<evidence type="ECO:0000259" key="3">
    <source>
        <dbReference type="PROSITE" id="PS51186"/>
    </source>
</evidence>
<dbReference type="InterPro" id="IPR016181">
    <property type="entry name" value="Acyl_CoA_acyltransferase"/>
</dbReference>
<dbReference type="CDD" id="cd04301">
    <property type="entry name" value="NAT_SF"/>
    <property type="match status" value="1"/>
</dbReference>
<evidence type="ECO:0000256" key="2">
    <source>
        <dbReference type="ARBA" id="ARBA00023315"/>
    </source>
</evidence>
<evidence type="ECO:0000313" key="5">
    <source>
        <dbReference type="Proteomes" id="UP000184758"/>
    </source>
</evidence>
<protein>
    <submittedName>
        <fullName evidence="4">Spermine/spermidine N-acetyltransferase</fullName>
    </submittedName>
</protein>
<evidence type="ECO:0000313" key="4">
    <source>
        <dbReference type="EMBL" id="SIN85330.1"/>
    </source>
</evidence>
<dbReference type="InterPro" id="IPR051556">
    <property type="entry name" value="N-term/lysine_N-AcTrnsfr"/>
</dbReference>
<dbReference type="OrthoDB" id="7205533at2"/>